<comment type="caution">
    <text evidence="2">The sequence shown here is derived from an EMBL/GenBank/DDBJ whole genome shotgun (WGS) entry which is preliminary data.</text>
</comment>
<evidence type="ECO:0000256" key="1">
    <source>
        <dbReference type="SAM" id="MobiDB-lite"/>
    </source>
</evidence>
<gene>
    <name evidence="2" type="ORF">FDENT_13159</name>
</gene>
<sequence>MDTRRELPIFNHFAADFKKVGPRRAHMEQYFRALGLWNADLVEEIRAYRVENRCIKLREKKNKKVSQLYFEYAVDYGVWNSLLGVGNLSEEDHPWPHPVSAKPDRKDFSEGASWYYQDWLLRNGPLPKSKGESSKAPKSEAPAEDLAAPGPQGQPAVVAETSQESPAAAKDTVARYDPSIPFALQSKRAAAAKAARQSS</sequence>
<evidence type="ECO:0000313" key="3">
    <source>
        <dbReference type="Proteomes" id="UP000562682"/>
    </source>
</evidence>
<evidence type="ECO:0000313" key="2">
    <source>
        <dbReference type="EMBL" id="KAF5663331.1"/>
    </source>
</evidence>
<accession>A0A8H5WKK3</accession>
<feature type="compositionally biased region" description="Basic and acidic residues" evidence="1">
    <location>
        <begin position="129"/>
        <end position="138"/>
    </location>
</feature>
<feature type="region of interest" description="Disordered" evidence="1">
    <location>
        <begin position="126"/>
        <end position="176"/>
    </location>
</feature>
<dbReference type="Proteomes" id="UP000562682">
    <property type="component" value="Unassembled WGS sequence"/>
</dbReference>
<keyword evidence="3" id="KW-1185">Reference proteome</keyword>
<protein>
    <submittedName>
        <fullName evidence="2">Uncharacterized protein</fullName>
    </submittedName>
</protein>
<dbReference type="AlphaFoldDB" id="A0A8H5WKK3"/>
<organism evidence="2 3">
    <name type="scientific">Fusarium denticulatum</name>
    <dbReference type="NCBI Taxonomy" id="48507"/>
    <lineage>
        <taxon>Eukaryota</taxon>
        <taxon>Fungi</taxon>
        <taxon>Dikarya</taxon>
        <taxon>Ascomycota</taxon>
        <taxon>Pezizomycotina</taxon>
        <taxon>Sordariomycetes</taxon>
        <taxon>Hypocreomycetidae</taxon>
        <taxon>Hypocreales</taxon>
        <taxon>Nectriaceae</taxon>
        <taxon>Fusarium</taxon>
        <taxon>Fusarium fujikuroi species complex</taxon>
    </lineage>
</organism>
<reference evidence="2 3" key="1">
    <citation type="submission" date="2020-05" db="EMBL/GenBank/DDBJ databases">
        <title>Identification and distribution of gene clusters putatively required for synthesis of sphingolipid metabolism inhibitors in phylogenetically diverse species of the filamentous fungus Fusarium.</title>
        <authorList>
            <person name="Kim H.-S."/>
            <person name="Busman M."/>
            <person name="Brown D.W."/>
            <person name="Divon H."/>
            <person name="Uhlig S."/>
            <person name="Proctor R.H."/>
        </authorList>
    </citation>
    <scope>NUCLEOTIDE SEQUENCE [LARGE SCALE GENOMIC DNA]</scope>
    <source>
        <strain evidence="2 3">NRRL 25311</strain>
    </source>
</reference>
<dbReference type="EMBL" id="JAAOAK010000492">
    <property type="protein sequence ID" value="KAF5663331.1"/>
    <property type="molecule type" value="Genomic_DNA"/>
</dbReference>
<name>A0A8H5WKK3_9HYPO</name>
<proteinExistence type="predicted"/>